<comment type="caution">
    <text evidence="2">The sequence shown here is derived from an EMBL/GenBank/DDBJ whole genome shotgun (WGS) entry which is preliminary data.</text>
</comment>
<dbReference type="PROSITE" id="PS51154">
    <property type="entry name" value="MACRO"/>
    <property type="match status" value="1"/>
</dbReference>
<protein>
    <submittedName>
        <fullName evidence="2">O-acetyl-ADP-ribose deacetylase (Regulator of RNase III)</fullName>
    </submittedName>
</protein>
<dbReference type="SUPFAM" id="SSF52949">
    <property type="entry name" value="Macro domain-like"/>
    <property type="match status" value="1"/>
</dbReference>
<sequence length="176" mass="18593">MQKQINGVLLEVVQGNIASQPDMDAVVNAANAALQTGGGVAGALHGAAGPELAEAGGKYAPISPGEAVITEAFHLPNQYVIHCLGPVYGKDKPEEKLLAGCYMEALNRAEENHIKRVAFPSLSTGAFGYPLEEAASTALHAVLEKIPSLQNVKHIRFVLFSDSDASVYKRLLEESA</sequence>
<dbReference type="RefSeq" id="WP_120194035.1">
    <property type="nucleotide sequence ID" value="NZ_RAPK01000011.1"/>
</dbReference>
<gene>
    <name evidence="2" type="ORF">ATL39_2881</name>
</gene>
<reference evidence="2 3" key="1">
    <citation type="submission" date="2018-09" db="EMBL/GenBank/DDBJ databases">
        <title>Genomic Encyclopedia of Archaeal and Bacterial Type Strains, Phase II (KMG-II): from individual species to whole genera.</title>
        <authorList>
            <person name="Goeker M."/>
        </authorList>
    </citation>
    <scope>NUCLEOTIDE SEQUENCE [LARGE SCALE GENOMIC DNA]</scope>
    <source>
        <strain evidence="2 3">DSM 17008</strain>
    </source>
</reference>
<dbReference type="Proteomes" id="UP000285120">
    <property type="component" value="Unassembled WGS sequence"/>
</dbReference>
<evidence type="ECO:0000313" key="3">
    <source>
        <dbReference type="Proteomes" id="UP000285120"/>
    </source>
</evidence>
<evidence type="ECO:0000259" key="1">
    <source>
        <dbReference type="PROSITE" id="PS51154"/>
    </source>
</evidence>
<dbReference type="InterPro" id="IPR002589">
    <property type="entry name" value="Macro_dom"/>
</dbReference>
<feature type="domain" description="Macro" evidence="1">
    <location>
        <begin position="1"/>
        <end position="176"/>
    </location>
</feature>
<dbReference type="SMART" id="SM00506">
    <property type="entry name" value="A1pp"/>
    <property type="match status" value="1"/>
</dbReference>
<dbReference type="Gene3D" id="3.40.220.10">
    <property type="entry name" value="Leucine Aminopeptidase, subunit E, domain 1"/>
    <property type="match status" value="1"/>
</dbReference>
<organism evidence="2 3">
    <name type="scientific">Sinobaca qinghaiensis</name>
    <dbReference type="NCBI Taxonomy" id="342944"/>
    <lineage>
        <taxon>Bacteria</taxon>
        <taxon>Bacillati</taxon>
        <taxon>Bacillota</taxon>
        <taxon>Bacilli</taxon>
        <taxon>Bacillales</taxon>
        <taxon>Sporolactobacillaceae</taxon>
        <taxon>Sinobaca</taxon>
    </lineage>
</organism>
<accession>A0A419UWE7</accession>
<proteinExistence type="predicted"/>
<dbReference type="Pfam" id="PF01661">
    <property type="entry name" value="Macro"/>
    <property type="match status" value="1"/>
</dbReference>
<name>A0A419UWE7_9BACL</name>
<dbReference type="PANTHER" id="PTHR11106">
    <property type="entry name" value="GANGLIOSIDE INDUCED DIFFERENTIATION ASSOCIATED PROTEIN 2-RELATED"/>
    <property type="match status" value="1"/>
</dbReference>
<keyword evidence="3" id="KW-1185">Reference proteome</keyword>
<dbReference type="EMBL" id="RAPK01000011">
    <property type="protein sequence ID" value="RKD69463.1"/>
    <property type="molecule type" value="Genomic_DNA"/>
</dbReference>
<dbReference type="OrthoDB" id="6194521at2"/>
<evidence type="ECO:0000313" key="2">
    <source>
        <dbReference type="EMBL" id="RKD69463.1"/>
    </source>
</evidence>
<dbReference type="AlphaFoldDB" id="A0A419UWE7"/>
<dbReference type="InterPro" id="IPR043472">
    <property type="entry name" value="Macro_dom-like"/>
</dbReference>
<dbReference type="PANTHER" id="PTHR11106:SF27">
    <property type="entry name" value="MACRO DOMAIN-CONTAINING PROTEIN"/>
    <property type="match status" value="1"/>
</dbReference>